<dbReference type="GO" id="GO:0005634">
    <property type="term" value="C:nucleus"/>
    <property type="evidence" value="ECO:0007669"/>
    <property type="project" value="UniProtKB-SubCell"/>
</dbReference>
<keyword evidence="2" id="KW-0539">Nucleus</keyword>
<evidence type="ECO:0000256" key="1">
    <source>
        <dbReference type="ARBA" id="ARBA00004123"/>
    </source>
</evidence>
<evidence type="ECO:0000313" key="5">
    <source>
        <dbReference type="EMBL" id="KAJ1972787.1"/>
    </source>
</evidence>
<dbReference type="GO" id="GO:1990414">
    <property type="term" value="P:replication-born double-strand break repair via sister chromatid exchange"/>
    <property type="evidence" value="ECO:0007669"/>
    <property type="project" value="TreeGrafter"/>
</dbReference>
<comment type="caution">
    <text evidence="5">The sequence shown here is derived from an EMBL/GenBank/DDBJ whole genome shotgun (WGS) entry which is preliminary data.</text>
</comment>
<feature type="domain" description="Rad21/Rec8-like protein N-terminal" evidence="4">
    <location>
        <begin position="1"/>
        <end position="103"/>
    </location>
</feature>
<dbReference type="InterPro" id="IPR039781">
    <property type="entry name" value="Rad21/Rec8-like"/>
</dbReference>
<dbReference type="PANTHER" id="PTHR12585:SF69">
    <property type="entry name" value="FI11703P"/>
    <property type="match status" value="1"/>
</dbReference>
<organism evidence="5 6">
    <name type="scientific">Dimargaris verticillata</name>
    <dbReference type="NCBI Taxonomy" id="2761393"/>
    <lineage>
        <taxon>Eukaryota</taxon>
        <taxon>Fungi</taxon>
        <taxon>Fungi incertae sedis</taxon>
        <taxon>Zoopagomycota</taxon>
        <taxon>Kickxellomycotina</taxon>
        <taxon>Dimargaritomycetes</taxon>
        <taxon>Dimargaritales</taxon>
        <taxon>Dimargaritaceae</taxon>
        <taxon>Dimargaris</taxon>
    </lineage>
</organism>
<gene>
    <name evidence="5" type="primary">MCD1</name>
    <name evidence="5" type="ORF">H4R34_005291</name>
</gene>
<dbReference type="PANTHER" id="PTHR12585">
    <property type="entry name" value="SCC1 / RAD21 FAMILY MEMBER"/>
    <property type="match status" value="1"/>
</dbReference>
<dbReference type="GO" id="GO:0003682">
    <property type="term" value="F:chromatin binding"/>
    <property type="evidence" value="ECO:0007669"/>
    <property type="project" value="TreeGrafter"/>
</dbReference>
<dbReference type="Proteomes" id="UP001151582">
    <property type="component" value="Unassembled WGS sequence"/>
</dbReference>
<sequence length="467" mass="50401">MFYAEAILSKKGPLAKVWLAAHWERKLTKTQFLQANIPSSVGAIMGDDQPPLALRLSGQLLLGVVRIYSRKTKYLLEDCDEALLKIKLAFRPGVVDLPNDNSTASFNAITLPDNMTEFDMLLPDPELPLHTQATMGSGRHPSAADVEKGVGLFVSRPQDITMDESFDVTAHSLALDDGDLLGKAMMEGDEEDEFRLDFTEDIPITPFPTGDQFGDPLAEGEDLRSRLDDDSMDVEMGRDALVEPSFALEGQSELLQKHPADQSSLFPDESMLAGRPLAALTAEAEPLSFSQALNLTDEVPGAADLPVTPQVGGMPETPQPMLFDQPAGAVTPAARQPRKRKLVVDRNTELSSQFISSQLQDTSDIVTVDMCLPQGGGKAMRLDDTLAHFAPARLLRLNAPMGIPRALSHLFTRTLMPPPSTLASAHRSSLHPGIASDRGTPGPGGDMTSMLGDIPLDLPAEGDFSMA</sequence>
<evidence type="ECO:0000259" key="4">
    <source>
        <dbReference type="Pfam" id="PF04825"/>
    </source>
</evidence>
<proteinExistence type="predicted"/>
<dbReference type="InterPro" id="IPR006910">
    <property type="entry name" value="Rad21_Rec8_N"/>
</dbReference>
<feature type="region of interest" description="Disordered" evidence="3">
    <location>
        <begin position="419"/>
        <end position="453"/>
    </location>
</feature>
<dbReference type="CDD" id="cd21747">
    <property type="entry name" value="Rad21_Rec8_M"/>
    <property type="match status" value="1"/>
</dbReference>
<evidence type="ECO:0000256" key="3">
    <source>
        <dbReference type="SAM" id="MobiDB-lite"/>
    </source>
</evidence>
<evidence type="ECO:0000256" key="2">
    <source>
        <dbReference type="ARBA" id="ARBA00023242"/>
    </source>
</evidence>
<dbReference type="Pfam" id="PF04825">
    <property type="entry name" value="Rad21_Rec8_N"/>
    <property type="match status" value="1"/>
</dbReference>
<dbReference type="EMBL" id="JANBQB010000965">
    <property type="protein sequence ID" value="KAJ1972787.1"/>
    <property type="molecule type" value="Genomic_DNA"/>
</dbReference>
<accession>A0A9W8AX67</accession>
<keyword evidence="6" id="KW-1185">Reference proteome</keyword>
<evidence type="ECO:0000313" key="6">
    <source>
        <dbReference type="Proteomes" id="UP001151582"/>
    </source>
</evidence>
<dbReference type="GO" id="GO:0008278">
    <property type="term" value="C:cohesin complex"/>
    <property type="evidence" value="ECO:0007669"/>
    <property type="project" value="InterPro"/>
</dbReference>
<feature type="non-terminal residue" evidence="5">
    <location>
        <position position="467"/>
    </location>
</feature>
<comment type="subcellular location">
    <subcellularLocation>
        <location evidence="1">Nucleus</location>
    </subcellularLocation>
</comment>
<dbReference type="GO" id="GO:0007062">
    <property type="term" value="P:sister chromatid cohesion"/>
    <property type="evidence" value="ECO:0007669"/>
    <property type="project" value="InterPro"/>
</dbReference>
<protein>
    <submittedName>
        <fullName evidence="5">Sister chromatid cohesion protein 1</fullName>
    </submittedName>
</protein>
<dbReference type="AlphaFoldDB" id="A0A9W8AX67"/>
<dbReference type="OrthoDB" id="10071381at2759"/>
<reference evidence="5" key="1">
    <citation type="submission" date="2022-07" db="EMBL/GenBank/DDBJ databases">
        <title>Phylogenomic reconstructions and comparative analyses of Kickxellomycotina fungi.</title>
        <authorList>
            <person name="Reynolds N.K."/>
            <person name="Stajich J.E."/>
            <person name="Barry K."/>
            <person name="Grigoriev I.V."/>
            <person name="Crous P."/>
            <person name="Smith M.E."/>
        </authorList>
    </citation>
    <scope>NUCLEOTIDE SEQUENCE</scope>
    <source>
        <strain evidence="5">RSA 567</strain>
    </source>
</reference>
<name>A0A9W8AX67_9FUNG</name>